<dbReference type="EMBL" id="KV784370">
    <property type="protein sequence ID" value="OEU10701.1"/>
    <property type="molecule type" value="Genomic_DNA"/>
</dbReference>
<reference evidence="1 2" key="1">
    <citation type="submission" date="2016-09" db="EMBL/GenBank/DDBJ databases">
        <title>Extensive genetic diversity and differential bi-allelic expression allows diatom success in the polar Southern Ocean.</title>
        <authorList>
            <consortium name="DOE Joint Genome Institute"/>
            <person name="Mock T."/>
            <person name="Otillar R.P."/>
            <person name="Strauss J."/>
            <person name="Dupont C."/>
            <person name="Frickenhaus S."/>
            <person name="Maumus F."/>
            <person name="Mcmullan M."/>
            <person name="Sanges R."/>
            <person name="Schmutz J."/>
            <person name="Toseland A."/>
            <person name="Valas R."/>
            <person name="Veluchamy A."/>
            <person name="Ward B.J."/>
            <person name="Allen A."/>
            <person name="Barry K."/>
            <person name="Falciatore A."/>
            <person name="Ferrante M."/>
            <person name="Fortunato A.E."/>
            <person name="Gloeckner G."/>
            <person name="Gruber A."/>
            <person name="Hipkin R."/>
            <person name="Janech M."/>
            <person name="Kroth P."/>
            <person name="Leese F."/>
            <person name="Lindquist E."/>
            <person name="Lyon B.R."/>
            <person name="Martin J."/>
            <person name="Mayer C."/>
            <person name="Parker M."/>
            <person name="Quesneville H."/>
            <person name="Raymond J."/>
            <person name="Uhlig C."/>
            <person name="Valentin K.U."/>
            <person name="Worden A.Z."/>
            <person name="Armbrust E.V."/>
            <person name="Bowler C."/>
            <person name="Green B."/>
            <person name="Moulton V."/>
            <person name="Van Oosterhout C."/>
            <person name="Grigoriev I."/>
        </authorList>
    </citation>
    <scope>NUCLEOTIDE SEQUENCE [LARGE SCALE GENOMIC DNA]</scope>
    <source>
        <strain evidence="1 2">CCMP1102</strain>
    </source>
</reference>
<evidence type="ECO:0000313" key="2">
    <source>
        <dbReference type="Proteomes" id="UP000095751"/>
    </source>
</evidence>
<name>A0A1E7EXL5_9STRA</name>
<keyword evidence="2" id="KW-1185">Reference proteome</keyword>
<proteinExistence type="predicted"/>
<dbReference type="InParanoid" id="A0A1E7EXL5"/>
<dbReference type="KEGG" id="fcy:FRACYDRAFT_246453"/>
<sequence length="326" mass="36196">MAATGRAPSLALPLDQGGWGTCAAYAFANAVSSGLMGKYDVPIEREEIVGMLKQQPETARVREGIDIKAICVGWNQIMEKPHIWIDDTNKTKSYKFKVTSKICSSTTEFAVDQIENINDAYQQLSIFQAAEIQILTHIIIPDHPDHGGHAVSAFRTYDAFRTNDAAPKMRAMNSWGANQPTLNVTRENFVKCILLNVVITEKQSSSGRLDIVTEELPVTTLAWEEAYLMWHVENGELRNLIMAWAHLEPRMGGSNISYMIYNALGHNLLNSEDIKIIASSAPATLHKLFNLGILGDEKLEKYGSRGIVQLIKRSISDSEDGDDEES</sequence>
<organism evidence="1 2">
    <name type="scientific">Fragilariopsis cylindrus CCMP1102</name>
    <dbReference type="NCBI Taxonomy" id="635003"/>
    <lineage>
        <taxon>Eukaryota</taxon>
        <taxon>Sar</taxon>
        <taxon>Stramenopiles</taxon>
        <taxon>Ochrophyta</taxon>
        <taxon>Bacillariophyta</taxon>
        <taxon>Bacillariophyceae</taxon>
        <taxon>Bacillariophycidae</taxon>
        <taxon>Bacillariales</taxon>
        <taxon>Bacillariaceae</taxon>
        <taxon>Fragilariopsis</taxon>
    </lineage>
</organism>
<protein>
    <submittedName>
        <fullName evidence="1">Uncharacterized protein</fullName>
    </submittedName>
</protein>
<dbReference type="AlphaFoldDB" id="A0A1E7EXL5"/>
<evidence type="ECO:0000313" key="1">
    <source>
        <dbReference type="EMBL" id="OEU10701.1"/>
    </source>
</evidence>
<accession>A0A1E7EXL5</accession>
<dbReference type="Proteomes" id="UP000095751">
    <property type="component" value="Unassembled WGS sequence"/>
</dbReference>
<gene>
    <name evidence="1" type="ORF">FRACYDRAFT_246453</name>
</gene>